<comment type="caution">
    <text evidence="4">The sequence shown here is derived from an EMBL/GenBank/DDBJ whole genome shotgun (WGS) entry which is preliminary data.</text>
</comment>
<dbReference type="SMART" id="SM00066">
    <property type="entry name" value="GAL4"/>
    <property type="match status" value="1"/>
</dbReference>
<dbReference type="InterPro" id="IPR036864">
    <property type="entry name" value="Zn2-C6_fun-type_DNA-bd_sf"/>
</dbReference>
<feature type="compositionally biased region" description="Low complexity" evidence="2">
    <location>
        <begin position="285"/>
        <end position="315"/>
    </location>
</feature>
<feature type="region of interest" description="Disordered" evidence="2">
    <location>
        <begin position="1"/>
        <end position="60"/>
    </location>
</feature>
<accession>A0A5M8PW97</accession>
<evidence type="ECO:0000313" key="5">
    <source>
        <dbReference type="Proteomes" id="UP000324767"/>
    </source>
</evidence>
<dbReference type="GO" id="GO:0008270">
    <property type="term" value="F:zinc ion binding"/>
    <property type="evidence" value="ECO:0007669"/>
    <property type="project" value="InterPro"/>
</dbReference>
<reference evidence="4 5" key="1">
    <citation type="submission" date="2019-09" db="EMBL/GenBank/DDBJ databases">
        <title>The hologenome of the rock-dwelling lichen Lasallia pustulata.</title>
        <authorList>
            <person name="Greshake Tzovaras B."/>
            <person name="Segers F."/>
            <person name="Bicker A."/>
            <person name="Dal Grande F."/>
            <person name="Otte J."/>
            <person name="Hankeln T."/>
            <person name="Schmitt I."/>
            <person name="Ebersberger I."/>
        </authorList>
    </citation>
    <scope>NUCLEOTIDE SEQUENCE [LARGE SCALE GENOMIC DNA]</scope>
    <source>
        <strain evidence="4">A1-1</strain>
    </source>
</reference>
<protein>
    <recommendedName>
        <fullName evidence="3">Zn(2)-C6 fungal-type domain-containing protein</fullName>
    </recommendedName>
</protein>
<evidence type="ECO:0000256" key="2">
    <source>
        <dbReference type="SAM" id="MobiDB-lite"/>
    </source>
</evidence>
<gene>
    <name evidence="4" type="ORF">FRX48_02277</name>
</gene>
<dbReference type="Gene3D" id="4.10.240.10">
    <property type="entry name" value="Zn(2)-C6 fungal-type DNA-binding domain"/>
    <property type="match status" value="1"/>
</dbReference>
<feature type="region of interest" description="Disordered" evidence="2">
    <location>
        <begin position="157"/>
        <end position="403"/>
    </location>
</feature>
<proteinExistence type="predicted"/>
<dbReference type="OrthoDB" id="5401558at2759"/>
<evidence type="ECO:0000259" key="3">
    <source>
        <dbReference type="PROSITE" id="PS50048"/>
    </source>
</evidence>
<dbReference type="PROSITE" id="PS00463">
    <property type="entry name" value="ZN2_CY6_FUNGAL_1"/>
    <property type="match status" value="1"/>
</dbReference>
<dbReference type="Pfam" id="PF00172">
    <property type="entry name" value="Zn_clus"/>
    <property type="match status" value="1"/>
</dbReference>
<evidence type="ECO:0000256" key="1">
    <source>
        <dbReference type="ARBA" id="ARBA00023242"/>
    </source>
</evidence>
<sequence length="403" mass="43606">MSSDQNPQGLYPPPQWESHPPRGAYPPPPGGYGGPPTSHVYQQATGTRPDMVTLPPPQQQHQDLYRHPAHDMYPGHAQDPYRGGPPQHMSFNQPAPRQRTAIACRYCRRRKIRCSGFEASEDGRCINCQRFQQECIFTPVSSQAQAFVPAHVAYPDMRNRGGIPPQQRGGRPLYPQQGQPVIYGAHGQPLGPMPHQGQDPNYPPHPPQGYPMPSPTQPYSGHVYDDRGPSQPPHPQDQQRLTAPSGGRRGSGGGFEYPDPTQLAPVSPASSSASYHSGPFPPQQQPYYPSPQQQHQSTPQPQSARRSSPQSAYSYDARGSGSPHGSTSSAAGYSFPGLHPPQVLPPRDNGHTTPPQGREGGNGNGSAASRAGMSVRDMLGPGDQGGRTSTDSDMLKALNRRGM</sequence>
<name>A0A5M8PW97_9LECA</name>
<organism evidence="4 5">
    <name type="scientific">Lasallia pustulata</name>
    <dbReference type="NCBI Taxonomy" id="136370"/>
    <lineage>
        <taxon>Eukaryota</taxon>
        <taxon>Fungi</taxon>
        <taxon>Dikarya</taxon>
        <taxon>Ascomycota</taxon>
        <taxon>Pezizomycotina</taxon>
        <taxon>Lecanoromycetes</taxon>
        <taxon>OSLEUM clade</taxon>
        <taxon>Umbilicariomycetidae</taxon>
        <taxon>Umbilicariales</taxon>
        <taxon>Umbilicariaceae</taxon>
        <taxon>Lasallia</taxon>
    </lineage>
</organism>
<dbReference type="InterPro" id="IPR001138">
    <property type="entry name" value="Zn2Cys6_DnaBD"/>
</dbReference>
<feature type="compositionally biased region" description="Low complexity" evidence="2">
    <location>
        <begin position="160"/>
        <end position="172"/>
    </location>
</feature>
<dbReference type="SUPFAM" id="SSF57701">
    <property type="entry name" value="Zn2/Cys6 DNA-binding domain"/>
    <property type="match status" value="1"/>
</dbReference>
<feature type="compositionally biased region" description="Low complexity" evidence="2">
    <location>
        <begin position="264"/>
        <end position="278"/>
    </location>
</feature>
<dbReference type="EMBL" id="VXIT01000003">
    <property type="protein sequence ID" value="KAA6413915.1"/>
    <property type="molecule type" value="Genomic_DNA"/>
</dbReference>
<dbReference type="PROSITE" id="PS50048">
    <property type="entry name" value="ZN2_CY6_FUNGAL_2"/>
    <property type="match status" value="1"/>
</dbReference>
<dbReference type="AlphaFoldDB" id="A0A5M8PW97"/>
<keyword evidence="1" id="KW-0539">Nucleus</keyword>
<dbReference type="CDD" id="cd00067">
    <property type="entry name" value="GAL4"/>
    <property type="match status" value="1"/>
</dbReference>
<dbReference type="GO" id="GO:0000981">
    <property type="term" value="F:DNA-binding transcription factor activity, RNA polymerase II-specific"/>
    <property type="evidence" value="ECO:0007669"/>
    <property type="project" value="InterPro"/>
</dbReference>
<dbReference type="Proteomes" id="UP000324767">
    <property type="component" value="Unassembled WGS sequence"/>
</dbReference>
<feature type="domain" description="Zn(2)-C6 fungal-type" evidence="3">
    <location>
        <begin position="103"/>
        <end position="137"/>
    </location>
</feature>
<evidence type="ECO:0000313" key="4">
    <source>
        <dbReference type="EMBL" id="KAA6413915.1"/>
    </source>
</evidence>
<feature type="compositionally biased region" description="Pro residues" evidence="2">
    <location>
        <begin position="201"/>
        <end position="216"/>
    </location>
</feature>